<name>A0AAV5AWS9_9FLAO</name>
<dbReference type="RefSeq" id="WP_264845019.1">
    <property type="nucleotide sequence ID" value="NZ_BPMA01000002.1"/>
</dbReference>
<dbReference type="Proteomes" id="UP001207736">
    <property type="component" value="Unassembled WGS sequence"/>
</dbReference>
<dbReference type="EMBL" id="BQKA01000001">
    <property type="protein sequence ID" value="GJM49087.1"/>
    <property type="molecule type" value="Genomic_DNA"/>
</dbReference>
<keyword evidence="1" id="KW-0812">Transmembrane</keyword>
<sequence length="49" mass="5174">MKKLNFEQQATIIGGISPGGCALLGAALLTHTGIIASIFRKEIAECWNS</sequence>
<protein>
    <submittedName>
        <fullName evidence="2">Uncharacterized protein</fullName>
    </submittedName>
</protein>
<keyword evidence="5" id="KW-1185">Reference proteome</keyword>
<proteinExistence type="predicted"/>
<comment type="caution">
    <text evidence="2">The sequence shown here is derived from an EMBL/GenBank/DDBJ whole genome shotgun (WGS) entry which is preliminary data.</text>
</comment>
<accession>A0AAV5AWS9</accession>
<evidence type="ECO:0000313" key="4">
    <source>
        <dbReference type="Proteomes" id="UP001207736"/>
    </source>
</evidence>
<organism evidence="2 4">
    <name type="scientific">Capnocytophaga catalasegens</name>
    <dbReference type="NCBI Taxonomy" id="1004260"/>
    <lineage>
        <taxon>Bacteria</taxon>
        <taxon>Pseudomonadati</taxon>
        <taxon>Bacteroidota</taxon>
        <taxon>Flavobacteriia</taxon>
        <taxon>Flavobacteriales</taxon>
        <taxon>Flavobacteriaceae</taxon>
        <taxon>Capnocytophaga</taxon>
    </lineage>
</organism>
<keyword evidence="1" id="KW-1133">Transmembrane helix</keyword>
<feature type="transmembrane region" description="Helical" evidence="1">
    <location>
        <begin position="12"/>
        <end position="39"/>
    </location>
</feature>
<evidence type="ECO:0000313" key="3">
    <source>
        <dbReference type="EMBL" id="GJM52348.1"/>
    </source>
</evidence>
<reference evidence="2 5" key="1">
    <citation type="submission" date="2021-11" db="EMBL/GenBank/DDBJ databases">
        <title>Draft genome sequence of Capnocytophaga sp. strain KC07075 isolated from cat oral cavity.</title>
        <authorList>
            <person name="Suzuki M."/>
            <person name="Imaoka K."/>
            <person name="Kimura M."/>
            <person name="Morikawa S."/>
            <person name="Maeda K."/>
        </authorList>
    </citation>
    <scope>NUCLEOTIDE SEQUENCE</scope>
    <source>
        <strain evidence="2">KC07075</strain>
        <strain evidence="3 5">KC07079</strain>
    </source>
</reference>
<dbReference type="EMBL" id="BQKB01000011">
    <property type="protein sequence ID" value="GJM52348.1"/>
    <property type="molecule type" value="Genomic_DNA"/>
</dbReference>
<evidence type="ECO:0000256" key="1">
    <source>
        <dbReference type="SAM" id="Phobius"/>
    </source>
</evidence>
<evidence type="ECO:0000313" key="5">
    <source>
        <dbReference type="Proteomes" id="UP001208692"/>
    </source>
</evidence>
<gene>
    <name evidence="2" type="ORF">RCZ15_00630</name>
    <name evidence="3" type="ORF">RCZ16_06660</name>
</gene>
<evidence type="ECO:0000313" key="2">
    <source>
        <dbReference type="EMBL" id="GJM49087.1"/>
    </source>
</evidence>
<dbReference type="Proteomes" id="UP001208692">
    <property type="component" value="Unassembled WGS sequence"/>
</dbReference>
<keyword evidence="1" id="KW-0472">Membrane</keyword>
<dbReference type="AlphaFoldDB" id="A0AAV5AWS9"/>